<dbReference type="Gene3D" id="3.30.420.10">
    <property type="entry name" value="Ribonuclease H-like superfamily/Ribonuclease H"/>
    <property type="match status" value="1"/>
</dbReference>
<evidence type="ECO:0000313" key="3">
    <source>
        <dbReference type="Proteomes" id="UP000593567"/>
    </source>
</evidence>
<organism evidence="2 3">
    <name type="scientific">Bugula neritina</name>
    <name type="common">Brown bryozoan</name>
    <name type="synonym">Sertularia neritina</name>
    <dbReference type="NCBI Taxonomy" id="10212"/>
    <lineage>
        <taxon>Eukaryota</taxon>
        <taxon>Metazoa</taxon>
        <taxon>Spiralia</taxon>
        <taxon>Lophotrochozoa</taxon>
        <taxon>Bryozoa</taxon>
        <taxon>Gymnolaemata</taxon>
        <taxon>Cheilostomatida</taxon>
        <taxon>Flustrina</taxon>
        <taxon>Buguloidea</taxon>
        <taxon>Bugulidae</taxon>
        <taxon>Bugula</taxon>
    </lineage>
</organism>
<dbReference type="GO" id="GO:0015074">
    <property type="term" value="P:DNA integration"/>
    <property type="evidence" value="ECO:0007669"/>
    <property type="project" value="InterPro"/>
</dbReference>
<dbReference type="InterPro" id="IPR001584">
    <property type="entry name" value="Integrase_cat-core"/>
</dbReference>
<dbReference type="InterPro" id="IPR050951">
    <property type="entry name" value="Retrovirus_Pol_polyprotein"/>
</dbReference>
<feature type="domain" description="Integrase catalytic" evidence="1">
    <location>
        <begin position="1"/>
        <end position="128"/>
    </location>
</feature>
<dbReference type="OrthoDB" id="7758825at2759"/>
<evidence type="ECO:0000259" key="1">
    <source>
        <dbReference type="PROSITE" id="PS50994"/>
    </source>
</evidence>
<dbReference type="InterPro" id="IPR036397">
    <property type="entry name" value="RNaseH_sf"/>
</dbReference>
<dbReference type="SUPFAM" id="SSF53098">
    <property type="entry name" value="Ribonuclease H-like"/>
    <property type="match status" value="1"/>
</dbReference>
<gene>
    <name evidence="2" type="ORF">EB796_013067</name>
</gene>
<sequence>MEIGQTTSRQTVQVLKDIFAIEGVPTTIVTDNGPQFSSQEFTNFCNSFHINHVLSPPYHPPSNGEAERFVRTFKSSVDKNCEGGASLDESIRLTLASYRTIPHPALEWKHLQKSCMAASPGAYYPSPTY</sequence>
<reference evidence="2" key="1">
    <citation type="submission" date="2020-06" db="EMBL/GenBank/DDBJ databases">
        <title>Draft genome of Bugula neritina, a colonial animal packing powerful symbionts and potential medicines.</title>
        <authorList>
            <person name="Rayko M."/>
        </authorList>
    </citation>
    <scope>NUCLEOTIDE SEQUENCE [LARGE SCALE GENOMIC DNA]</scope>
    <source>
        <strain evidence="2">Kwan_BN1</strain>
    </source>
</reference>
<dbReference type="PANTHER" id="PTHR37984">
    <property type="entry name" value="PROTEIN CBG26694"/>
    <property type="match status" value="1"/>
</dbReference>
<dbReference type="PANTHER" id="PTHR37984:SF5">
    <property type="entry name" value="PROTEIN NYNRIN-LIKE"/>
    <property type="match status" value="1"/>
</dbReference>
<proteinExistence type="predicted"/>
<name>A0A7J7JSL0_BUGNE</name>
<dbReference type="EMBL" id="VXIV02001930">
    <property type="protein sequence ID" value="KAF6028631.1"/>
    <property type="molecule type" value="Genomic_DNA"/>
</dbReference>
<dbReference type="Pfam" id="PF00665">
    <property type="entry name" value="rve"/>
    <property type="match status" value="1"/>
</dbReference>
<dbReference type="Proteomes" id="UP000593567">
    <property type="component" value="Unassembled WGS sequence"/>
</dbReference>
<dbReference type="InterPro" id="IPR012337">
    <property type="entry name" value="RNaseH-like_sf"/>
</dbReference>
<keyword evidence="3" id="KW-1185">Reference proteome</keyword>
<dbReference type="GO" id="GO:0003676">
    <property type="term" value="F:nucleic acid binding"/>
    <property type="evidence" value="ECO:0007669"/>
    <property type="project" value="InterPro"/>
</dbReference>
<comment type="caution">
    <text evidence="2">The sequence shown here is derived from an EMBL/GenBank/DDBJ whole genome shotgun (WGS) entry which is preliminary data.</text>
</comment>
<dbReference type="AlphaFoldDB" id="A0A7J7JSL0"/>
<accession>A0A7J7JSL0</accession>
<evidence type="ECO:0000313" key="2">
    <source>
        <dbReference type="EMBL" id="KAF6028631.1"/>
    </source>
</evidence>
<dbReference type="PROSITE" id="PS50994">
    <property type="entry name" value="INTEGRASE"/>
    <property type="match status" value="1"/>
</dbReference>
<protein>
    <recommendedName>
        <fullName evidence="1">Integrase catalytic domain-containing protein</fullName>
    </recommendedName>
</protein>